<name>A0A545TAJ3_9GAMM</name>
<dbReference type="AlphaFoldDB" id="A0A545TAJ3"/>
<evidence type="ECO:0000256" key="1">
    <source>
        <dbReference type="SAM" id="MobiDB-lite"/>
    </source>
</evidence>
<protein>
    <submittedName>
        <fullName evidence="3">Uncharacterized protein</fullName>
    </submittedName>
</protein>
<gene>
    <name evidence="3" type="ORF">FKG94_16655</name>
</gene>
<organism evidence="3 4">
    <name type="scientific">Exilibacterium tricleocarpae</name>
    <dbReference type="NCBI Taxonomy" id="2591008"/>
    <lineage>
        <taxon>Bacteria</taxon>
        <taxon>Pseudomonadati</taxon>
        <taxon>Pseudomonadota</taxon>
        <taxon>Gammaproteobacteria</taxon>
        <taxon>Cellvibrionales</taxon>
        <taxon>Cellvibrionaceae</taxon>
        <taxon>Exilibacterium</taxon>
    </lineage>
</organism>
<evidence type="ECO:0000313" key="4">
    <source>
        <dbReference type="Proteomes" id="UP000319732"/>
    </source>
</evidence>
<dbReference type="Proteomes" id="UP000319732">
    <property type="component" value="Unassembled WGS sequence"/>
</dbReference>
<keyword evidence="2" id="KW-1133">Transmembrane helix</keyword>
<keyword evidence="4" id="KW-1185">Reference proteome</keyword>
<sequence length="116" mass="12709">MSNNPYETPRSEVGRSGTMTGDQRLTPGSLFKLLFIGFLFGLGPLLLANGIYDLVTGGESMVSLNESTLSGTSGFIGTLVFIPIMALIFSGITWVFVSIGTWVYSLFWRLNLQFKE</sequence>
<keyword evidence="2" id="KW-0472">Membrane</keyword>
<evidence type="ECO:0000256" key="2">
    <source>
        <dbReference type="SAM" id="Phobius"/>
    </source>
</evidence>
<comment type="caution">
    <text evidence="3">The sequence shown here is derived from an EMBL/GenBank/DDBJ whole genome shotgun (WGS) entry which is preliminary data.</text>
</comment>
<evidence type="ECO:0000313" key="3">
    <source>
        <dbReference type="EMBL" id="TQV74236.1"/>
    </source>
</evidence>
<accession>A0A545TAJ3</accession>
<dbReference type="RefSeq" id="WP_142905459.1">
    <property type="nucleotide sequence ID" value="NZ_ML660096.1"/>
</dbReference>
<reference evidence="3 4" key="1">
    <citation type="submission" date="2019-06" db="EMBL/GenBank/DDBJ databases">
        <title>Whole genome sequence for Cellvibrionaceae sp. R142.</title>
        <authorList>
            <person name="Wang G."/>
        </authorList>
    </citation>
    <scope>NUCLEOTIDE SEQUENCE [LARGE SCALE GENOMIC DNA]</scope>
    <source>
        <strain evidence="3 4">R142</strain>
    </source>
</reference>
<feature type="transmembrane region" description="Helical" evidence="2">
    <location>
        <begin position="33"/>
        <end position="55"/>
    </location>
</feature>
<dbReference type="EMBL" id="VHSG01000017">
    <property type="protein sequence ID" value="TQV74236.1"/>
    <property type="molecule type" value="Genomic_DNA"/>
</dbReference>
<keyword evidence="2" id="KW-0812">Transmembrane</keyword>
<feature type="transmembrane region" description="Helical" evidence="2">
    <location>
        <begin position="75"/>
        <end position="107"/>
    </location>
</feature>
<feature type="region of interest" description="Disordered" evidence="1">
    <location>
        <begin position="1"/>
        <end position="23"/>
    </location>
</feature>
<proteinExistence type="predicted"/>